<feature type="compositionally biased region" description="Pro residues" evidence="7">
    <location>
        <begin position="50"/>
        <end position="65"/>
    </location>
</feature>
<gene>
    <name evidence="8" type="ORF">OIK44_22010</name>
</gene>
<organism evidence="8 9">
    <name type="scientific">Janthinobacterium fluminis</name>
    <dbReference type="NCBI Taxonomy" id="2987524"/>
    <lineage>
        <taxon>Bacteria</taxon>
        <taxon>Pseudomonadati</taxon>
        <taxon>Pseudomonadota</taxon>
        <taxon>Betaproteobacteria</taxon>
        <taxon>Burkholderiales</taxon>
        <taxon>Oxalobacteraceae</taxon>
        <taxon>Janthinobacterium</taxon>
    </lineage>
</organism>
<feature type="compositionally biased region" description="Low complexity" evidence="7">
    <location>
        <begin position="38"/>
        <end position="49"/>
    </location>
</feature>
<evidence type="ECO:0000256" key="6">
    <source>
        <dbReference type="ARBA" id="ARBA00023288"/>
    </source>
</evidence>
<dbReference type="RefSeq" id="WP_273673928.1">
    <property type="nucleotide sequence ID" value="NZ_JAQQXR010000011.1"/>
</dbReference>
<feature type="region of interest" description="Disordered" evidence="7">
    <location>
        <begin position="26"/>
        <end position="65"/>
    </location>
</feature>
<evidence type="ECO:0000313" key="8">
    <source>
        <dbReference type="EMBL" id="MDC8760270.1"/>
    </source>
</evidence>
<keyword evidence="6 8" id="KW-0449">Lipoprotein</keyword>
<keyword evidence="4" id="KW-0564">Palmitate</keyword>
<evidence type="ECO:0000256" key="1">
    <source>
        <dbReference type="ARBA" id="ARBA00004459"/>
    </source>
</evidence>
<reference evidence="8 9" key="1">
    <citation type="submission" date="2022-10" db="EMBL/GenBank/DDBJ databases">
        <title>Janthinobacterium sp. hw3 Genome sequencing.</title>
        <authorList>
            <person name="Park S."/>
        </authorList>
    </citation>
    <scope>NUCLEOTIDE SEQUENCE [LARGE SCALE GENOMIC DNA]</scope>
    <source>
        <strain evidence="9">hw3</strain>
    </source>
</reference>
<comment type="caution">
    <text evidence="8">The sequence shown here is derived from an EMBL/GenBank/DDBJ whole genome shotgun (WGS) entry which is preliminary data.</text>
</comment>
<comment type="subcellular location">
    <subcellularLocation>
        <location evidence="1">Cell outer membrane</location>
        <topology evidence="1">Lipid-anchor</topology>
    </subcellularLocation>
</comment>
<keyword evidence="9" id="KW-1185">Reference proteome</keyword>
<evidence type="ECO:0000256" key="5">
    <source>
        <dbReference type="ARBA" id="ARBA00023237"/>
    </source>
</evidence>
<keyword evidence="2" id="KW-0732">Signal</keyword>
<evidence type="ECO:0000256" key="4">
    <source>
        <dbReference type="ARBA" id="ARBA00023139"/>
    </source>
</evidence>
<accession>A0ABT5K756</accession>
<evidence type="ECO:0000256" key="3">
    <source>
        <dbReference type="ARBA" id="ARBA00023136"/>
    </source>
</evidence>
<dbReference type="Proteomes" id="UP001221208">
    <property type="component" value="Unassembled WGS sequence"/>
</dbReference>
<evidence type="ECO:0000313" key="9">
    <source>
        <dbReference type="Proteomes" id="UP001221208"/>
    </source>
</evidence>
<keyword evidence="5" id="KW-0998">Cell outer membrane</keyword>
<evidence type="ECO:0000256" key="7">
    <source>
        <dbReference type="SAM" id="MobiDB-lite"/>
    </source>
</evidence>
<feature type="compositionally biased region" description="Pro residues" evidence="7">
    <location>
        <begin position="28"/>
        <end position="37"/>
    </location>
</feature>
<evidence type="ECO:0000256" key="2">
    <source>
        <dbReference type="ARBA" id="ARBA00022729"/>
    </source>
</evidence>
<keyword evidence="3" id="KW-0472">Membrane</keyword>
<dbReference type="NCBIfam" id="NF047847">
    <property type="entry name" value="SS_mature_LptM"/>
    <property type="match status" value="1"/>
</dbReference>
<name>A0ABT5K756_9BURK</name>
<dbReference type="InterPro" id="IPR032831">
    <property type="entry name" value="LptM_cons"/>
</dbReference>
<sequence length="65" mass="6420">MKSTLALYIGISLFISGMLAGCGQPGPLYMPKPPAKPPAAAASASQPAIAPAPVPPPPALPATQQ</sequence>
<protein>
    <submittedName>
        <fullName evidence="8">Lipoprotein</fullName>
    </submittedName>
</protein>
<proteinExistence type="predicted"/>
<dbReference type="EMBL" id="JAQQXR010000011">
    <property type="protein sequence ID" value="MDC8760270.1"/>
    <property type="molecule type" value="Genomic_DNA"/>
</dbReference>
<dbReference type="Pfam" id="PF13627">
    <property type="entry name" value="LptM_cons"/>
    <property type="match status" value="1"/>
</dbReference>
<dbReference type="PROSITE" id="PS51257">
    <property type="entry name" value="PROKAR_LIPOPROTEIN"/>
    <property type="match status" value="1"/>
</dbReference>